<dbReference type="EMBL" id="BAABJQ010000026">
    <property type="protein sequence ID" value="GAA5196242.1"/>
    <property type="molecule type" value="Genomic_DNA"/>
</dbReference>
<dbReference type="InterPro" id="IPR013328">
    <property type="entry name" value="6PGD_dom2"/>
</dbReference>
<comment type="caution">
    <text evidence="3">The sequence shown here is derived from an EMBL/GenBank/DDBJ whole genome shotgun (WGS) entry which is preliminary data.</text>
</comment>
<dbReference type="Pfam" id="PF03807">
    <property type="entry name" value="F420_oxidored"/>
    <property type="match status" value="1"/>
</dbReference>
<organism evidence="3 4">
    <name type="scientific">Rugosimonospora acidiphila</name>
    <dbReference type="NCBI Taxonomy" id="556531"/>
    <lineage>
        <taxon>Bacteria</taxon>
        <taxon>Bacillati</taxon>
        <taxon>Actinomycetota</taxon>
        <taxon>Actinomycetes</taxon>
        <taxon>Micromonosporales</taxon>
        <taxon>Micromonosporaceae</taxon>
        <taxon>Rugosimonospora</taxon>
    </lineage>
</organism>
<dbReference type="Gene3D" id="1.10.1040.10">
    <property type="entry name" value="N-(1-d-carboxylethyl)-l-norvaline Dehydrogenase, domain 2"/>
    <property type="match status" value="1"/>
</dbReference>
<proteinExistence type="predicted"/>
<name>A0ABP9SKF6_9ACTN</name>
<sequence>MAVVGIHSAGHMGAGLGHALRSGGATVLTTTQGRSDRTARLAAEAGLDVVASLDEVVRRADVVLVVTPPGAAGHAARELRAAATRTGADPLVADLNAISPSTVDEVAGILAPLDFVDGSISGPPPTVRPGARLYFSGPRAGEVAGLPWRDVEPIVLGERPGTASALKMCTASVYKGLVGLYAQAMRVAETHGVLDEVLADLTGSGYDGREYSVAVATAASKAHRYVPEMREIAATQRAAGLTPALFEAFAEVYAQIAGTELAGEDPESVSRTIGADEVVRRLR</sequence>
<evidence type="ECO:0000259" key="1">
    <source>
        <dbReference type="Pfam" id="PF03807"/>
    </source>
</evidence>
<evidence type="ECO:0008006" key="5">
    <source>
        <dbReference type="Google" id="ProtNLM"/>
    </source>
</evidence>
<keyword evidence="4" id="KW-1185">Reference proteome</keyword>
<dbReference type="InterPro" id="IPR028939">
    <property type="entry name" value="P5C_Rdtase_cat_N"/>
</dbReference>
<dbReference type="InterPro" id="IPR008927">
    <property type="entry name" value="6-PGluconate_DH-like_C_sf"/>
</dbReference>
<feature type="domain" description="Phosphogluconate dehydrogenase NAD-binding putative C-terminal" evidence="2">
    <location>
        <begin position="188"/>
        <end position="255"/>
    </location>
</feature>
<dbReference type="SUPFAM" id="SSF48179">
    <property type="entry name" value="6-phosphogluconate dehydrogenase C-terminal domain-like"/>
    <property type="match status" value="1"/>
</dbReference>
<dbReference type="Gene3D" id="3.40.50.720">
    <property type="entry name" value="NAD(P)-binding Rossmann-like Domain"/>
    <property type="match status" value="1"/>
</dbReference>
<dbReference type="SUPFAM" id="SSF51735">
    <property type="entry name" value="NAD(P)-binding Rossmann-fold domains"/>
    <property type="match status" value="1"/>
</dbReference>
<dbReference type="RefSeq" id="WP_345636070.1">
    <property type="nucleotide sequence ID" value="NZ_BAABJQ010000026.1"/>
</dbReference>
<reference evidence="4" key="1">
    <citation type="journal article" date="2019" name="Int. J. Syst. Evol. Microbiol.">
        <title>The Global Catalogue of Microorganisms (GCM) 10K type strain sequencing project: providing services to taxonomists for standard genome sequencing and annotation.</title>
        <authorList>
            <consortium name="The Broad Institute Genomics Platform"/>
            <consortium name="The Broad Institute Genome Sequencing Center for Infectious Disease"/>
            <person name="Wu L."/>
            <person name="Ma J."/>
        </authorList>
    </citation>
    <scope>NUCLEOTIDE SEQUENCE [LARGE SCALE GENOMIC DNA]</scope>
    <source>
        <strain evidence="4">JCM 18304</strain>
    </source>
</reference>
<protein>
    <recommendedName>
        <fullName evidence="5">3-hydroxyisobutyrate dehydrogenase</fullName>
    </recommendedName>
</protein>
<gene>
    <name evidence="3" type="ORF">GCM10023322_64690</name>
</gene>
<feature type="domain" description="Pyrroline-5-carboxylate reductase catalytic N-terminal" evidence="1">
    <location>
        <begin position="4"/>
        <end position="80"/>
    </location>
</feature>
<evidence type="ECO:0000259" key="2">
    <source>
        <dbReference type="Pfam" id="PF09130"/>
    </source>
</evidence>
<dbReference type="InterPro" id="IPR036291">
    <property type="entry name" value="NAD(P)-bd_dom_sf"/>
</dbReference>
<dbReference type="Proteomes" id="UP001501570">
    <property type="component" value="Unassembled WGS sequence"/>
</dbReference>
<evidence type="ECO:0000313" key="3">
    <source>
        <dbReference type="EMBL" id="GAA5196242.1"/>
    </source>
</evidence>
<evidence type="ECO:0000313" key="4">
    <source>
        <dbReference type="Proteomes" id="UP001501570"/>
    </source>
</evidence>
<dbReference type="InterPro" id="IPR015814">
    <property type="entry name" value="Pgluconate_DH_NAD-bd_C"/>
</dbReference>
<dbReference type="Pfam" id="PF09130">
    <property type="entry name" value="DUF1932"/>
    <property type="match status" value="1"/>
</dbReference>
<accession>A0ABP9SKF6</accession>